<dbReference type="AlphaFoldDB" id="A0A2P6PYC6"/>
<dbReference type="EMBL" id="PDCK01000044">
    <property type="protein sequence ID" value="PRQ26924.1"/>
    <property type="molecule type" value="Genomic_DNA"/>
</dbReference>
<comment type="catalytic activity">
    <reaction evidence="7">
        <text>L-threonyl-[protein] + ATP = O-phospho-L-threonyl-[protein] + ADP + H(+)</text>
        <dbReference type="Rhea" id="RHEA:46608"/>
        <dbReference type="Rhea" id="RHEA-COMP:11060"/>
        <dbReference type="Rhea" id="RHEA-COMP:11605"/>
        <dbReference type="ChEBI" id="CHEBI:15378"/>
        <dbReference type="ChEBI" id="CHEBI:30013"/>
        <dbReference type="ChEBI" id="CHEBI:30616"/>
        <dbReference type="ChEBI" id="CHEBI:61977"/>
        <dbReference type="ChEBI" id="CHEBI:456216"/>
        <dbReference type="EC" id="2.7.11.25"/>
    </reaction>
</comment>
<evidence type="ECO:0000256" key="10">
    <source>
        <dbReference type="SAM" id="MobiDB-lite"/>
    </source>
</evidence>
<comment type="caution">
    <text evidence="12">The sequence shown here is derived from an EMBL/GenBank/DDBJ whole genome shotgun (WGS) entry which is preliminary data.</text>
</comment>
<keyword evidence="13" id="KW-1185">Reference proteome</keyword>
<dbReference type="InterPro" id="IPR011009">
    <property type="entry name" value="Kinase-like_dom_sf"/>
</dbReference>
<dbReference type="PROSITE" id="PS50011">
    <property type="entry name" value="PROTEIN_KINASE_DOM"/>
    <property type="match status" value="1"/>
</dbReference>
<evidence type="ECO:0000256" key="5">
    <source>
        <dbReference type="ARBA" id="ARBA00022777"/>
    </source>
</evidence>
<dbReference type="InterPro" id="IPR000719">
    <property type="entry name" value="Prot_kinase_dom"/>
</dbReference>
<feature type="compositionally biased region" description="Polar residues" evidence="10">
    <location>
        <begin position="274"/>
        <end position="294"/>
    </location>
</feature>
<feature type="compositionally biased region" description="Low complexity" evidence="10">
    <location>
        <begin position="1"/>
        <end position="11"/>
    </location>
</feature>
<feature type="compositionally biased region" description="Low complexity" evidence="10">
    <location>
        <begin position="19"/>
        <end position="36"/>
    </location>
</feature>
<evidence type="ECO:0000256" key="1">
    <source>
        <dbReference type="ARBA" id="ARBA00006529"/>
    </source>
</evidence>
<reference evidence="12 13" key="1">
    <citation type="journal article" date="2018" name="Nat. Genet.">
        <title>The Rosa genome provides new insights in the design of modern roses.</title>
        <authorList>
            <person name="Bendahmane M."/>
        </authorList>
    </citation>
    <scope>NUCLEOTIDE SEQUENCE [LARGE SCALE GENOMIC DNA]</scope>
    <source>
        <strain evidence="13">cv. Old Blush</strain>
    </source>
</reference>
<evidence type="ECO:0000256" key="4">
    <source>
        <dbReference type="ARBA" id="ARBA00022741"/>
    </source>
</evidence>
<evidence type="ECO:0000256" key="7">
    <source>
        <dbReference type="ARBA" id="ARBA00047559"/>
    </source>
</evidence>
<dbReference type="GO" id="GO:0106310">
    <property type="term" value="F:protein serine kinase activity"/>
    <property type="evidence" value="ECO:0007669"/>
    <property type="project" value="RHEA"/>
</dbReference>
<evidence type="ECO:0000259" key="11">
    <source>
        <dbReference type="PROSITE" id="PS50011"/>
    </source>
</evidence>
<dbReference type="PANTHER" id="PTHR48016">
    <property type="entry name" value="MAP KINASE KINASE KINASE SSK2-RELATED-RELATED"/>
    <property type="match status" value="1"/>
</dbReference>
<dbReference type="SMART" id="SM00220">
    <property type="entry name" value="S_TKc"/>
    <property type="match status" value="1"/>
</dbReference>
<evidence type="ECO:0000256" key="9">
    <source>
        <dbReference type="PROSITE-ProRule" id="PRU10141"/>
    </source>
</evidence>
<evidence type="ECO:0000256" key="8">
    <source>
        <dbReference type="ARBA" id="ARBA00048329"/>
    </source>
</evidence>
<dbReference type="Pfam" id="PF00069">
    <property type="entry name" value="Pkinase"/>
    <property type="match status" value="1"/>
</dbReference>
<evidence type="ECO:0000256" key="6">
    <source>
        <dbReference type="ARBA" id="ARBA00022840"/>
    </source>
</evidence>
<feature type="region of interest" description="Disordered" evidence="10">
    <location>
        <begin position="216"/>
        <end position="236"/>
    </location>
</feature>
<sequence>MPSSSSAPSQSHQKRTFFTSSPSTPASSSSSSVSAVRPGINRSGSDVNSPRRLTRQRRLRYLTSPEDLDSYGVPEKSRSSPTSPEYSTRRSRSPCGESNPNSRSPGGESAPCSRSSVGDSARKSCSSSFVAGPQGPQPLPLPENNRRPDCVSKDNNFFSPVVGRKSVDQAATSSSSPAKSSKNRCRDVKNSCGGGVGSGGFNFHLGLNVQSRTTRSAPQTVFSSSHHPVSPQRSNTVDFLPCQSHVAGNYYNRGMGMAVSPEANFERETYNLSRSAPTSVLSSPAVSPRRSTTGDPFPFFMTHQDQFQDGATFPSFLSPNKPTLSPTHSPLHSPTPRSPRFSPNASNYESSLANAHPLPLPPGAAVPAQPPSITMHQNNLGTVSSMKGQWQKGKLIGRGTFGSVYLATNRGTGALCAMKEVDLIPDDPKSAESIKQLEQEIKVLRTLKHPNIVQYYGSEVIDDHFYIYLEYVHPGSINKYVRDHIGAMTESVIRNFTRHILRGLAFLHDTKTIHRDIKGANLLVDASGVVKLADFGMAKHLGAHSYNLSLKGSPYWMAPEVIKAVIQNDGDPNLALAVDIWSLGCTIIEMFNGKPPWSEFEGPQAMFKVLHRTPDIPEKLSAEGKEFLSLCFKRNPAERPSAKKLLDHPFVRNSNDQNVSSYTRAFSMVMDKLNSPTDHIKQKLGRMLVYPRTSN</sequence>
<evidence type="ECO:0000256" key="3">
    <source>
        <dbReference type="ARBA" id="ARBA00022679"/>
    </source>
</evidence>
<feature type="compositionally biased region" description="Low complexity" evidence="10">
    <location>
        <begin position="170"/>
        <end position="180"/>
    </location>
</feature>
<dbReference type="GO" id="GO:0005524">
    <property type="term" value="F:ATP binding"/>
    <property type="evidence" value="ECO:0007669"/>
    <property type="project" value="UniProtKB-UniRule"/>
</dbReference>
<dbReference type="GO" id="GO:0005737">
    <property type="term" value="C:cytoplasm"/>
    <property type="evidence" value="ECO:0007669"/>
    <property type="project" value="TreeGrafter"/>
</dbReference>
<feature type="region of interest" description="Disordered" evidence="10">
    <location>
        <begin position="274"/>
        <end position="353"/>
    </location>
</feature>
<feature type="binding site" evidence="9">
    <location>
        <position position="419"/>
    </location>
    <ligand>
        <name>ATP</name>
        <dbReference type="ChEBI" id="CHEBI:30616"/>
    </ligand>
</feature>
<feature type="compositionally biased region" description="Low complexity" evidence="10">
    <location>
        <begin position="322"/>
        <end position="340"/>
    </location>
</feature>
<proteinExistence type="inferred from homology"/>
<comment type="catalytic activity">
    <reaction evidence="8">
        <text>L-seryl-[protein] + ATP = O-phospho-L-seryl-[protein] + ADP + H(+)</text>
        <dbReference type="Rhea" id="RHEA:17989"/>
        <dbReference type="Rhea" id="RHEA-COMP:9863"/>
        <dbReference type="Rhea" id="RHEA-COMP:11604"/>
        <dbReference type="ChEBI" id="CHEBI:15378"/>
        <dbReference type="ChEBI" id="CHEBI:29999"/>
        <dbReference type="ChEBI" id="CHEBI:30616"/>
        <dbReference type="ChEBI" id="CHEBI:83421"/>
        <dbReference type="ChEBI" id="CHEBI:456216"/>
        <dbReference type="EC" id="2.7.11.25"/>
    </reaction>
</comment>
<keyword evidence="3 12" id="KW-0808">Transferase</keyword>
<evidence type="ECO:0000256" key="2">
    <source>
        <dbReference type="ARBA" id="ARBA00012406"/>
    </source>
</evidence>
<dbReference type="SUPFAM" id="SSF56112">
    <property type="entry name" value="Protein kinase-like (PK-like)"/>
    <property type="match status" value="1"/>
</dbReference>
<feature type="compositionally biased region" description="Polar residues" evidence="10">
    <location>
        <begin position="303"/>
        <end position="321"/>
    </location>
</feature>
<feature type="compositionally biased region" description="Polar residues" evidence="10">
    <location>
        <begin position="341"/>
        <end position="351"/>
    </location>
</feature>
<dbReference type="PROSITE" id="PS00107">
    <property type="entry name" value="PROTEIN_KINASE_ATP"/>
    <property type="match status" value="1"/>
</dbReference>
<keyword evidence="6 9" id="KW-0067">ATP-binding</keyword>
<dbReference type="Gene3D" id="1.10.510.10">
    <property type="entry name" value="Transferase(Phosphotransferase) domain 1"/>
    <property type="match status" value="1"/>
</dbReference>
<dbReference type="GO" id="GO:0004709">
    <property type="term" value="F:MAP kinase kinase kinase activity"/>
    <property type="evidence" value="ECO:0007669"/>
    <property type="project" value="UniProtKB-EC"/>
</dbReference>
<dbReference type="PANTHER" id="PTHR48016:SF12">
    <property type="entry name" value="PROTEIN KINASE DOMAIN-CONTAINING PROTEIN"/>
    <property type="match status" value="1"/>
</dbReference>
<keyword evidence="5 12" id="KW-0418">Kinase</keyword>
<evidence type="ECO:0000313" key="13">
    <source>
        <dbReference type="Proteomes" id="UP000238479"/>
    </source>
</evidence>
<dbReference type="InterPro" id="IPR017441">
    <property type="entry name" value="Protein_kinase_ATP_BS"/>
</dbReference>
<dbReference type="OMA" id="NIAHERA"/>
<dbReference type="Gramene" id="PRQ26924">
    <property type="protein sequence ID" value="PRQ26924"/>
    <property type="gene ID" value="RchiOBHm_Chr6g0299851"/>
</dbReference>
<dbReference type="STRING" id="74649.A0A2P6PYC6"/>
<dbReference type="FunFam" id="1.10.510.10:FF:000357">
    <property type="entry name" value="Mitogen-activated protein kinase kinase kinase 5"/>
    <property type="match status" value="1"/>
</dbReference>
<feature type="region of interest" description="Disordered" evidence="10">
    <location>
        <begin position="1"/>
        <end position="187"/>
    </location>
</feature>
<evidence type="ECO:0000313" key="12">
    <source>
        <dbReference type="EMBL" id="PRQ26924.1"/>
    </source>
</evidence>
<dbReference type="EC" id="2.7.11.25" evidence="2"/>
<keyword evidence="4 9" id="KW-0547">Nucleotide-binding</keyword>
<organism evidence="12 13">
    <name type="scientific">Rosa chinensis</name>
    <name type="common">China rose</name>
    <dbReference type="NCBI Taxonomy" id="74649"/>
    <lineage>
        <taxon>Eukaryota</taxon>
        <taxon>Viridiplantae</taxon>
        <taxon>Streptophyta</taxon>
        <taxon>Embryophyta</taxon>
        <taxon>Tracheophyta</taxon>
        <taxon>Spermatophyta</taxon>
        <taxon>Magnoliopsida</taxon>
        <taxon>eudicotyledons</taxon>
        <taxon>Gunneridae</taxon>
        <taxon>Pentapetalae</taxon>
        <taxon>rosids</taxon>
        <taxon>fabids</taxon>
        <taxon>Rosales</taxon>
        <taxon>Rosaceae</taxon>
        <taxon>Rosoideae</taxon>
        <taxon>Rosoideae incertae sedis</taxon>
        <taxon>Rosa</taxon>
    </lineage>
</organism>
<dbReference type="Proteomes" id="UP000238479">
    <property type="component" value="Chromosome 6"/>
</dbReference>
<protein>
    <recommendedName>
        <fullName evidence="2">mitogen-activated protein kinase kinase kinase</fullName>
        <ecNumber evidence="2">2.7.11.25</ecNumber>
    </recommendedName>
</protein>
<feature type="domain" description="Protein kinase" evidence="11">
    <location>
        <begin position="390"/>
        <end position="651"/>
    </location>
</feature>
<comment type="similarity">
    <text evidence="1">Belongs to the protein kinase superfamily. STE Ser/Thr protein kinase family. MAP kinase kinase kinase subfamily.</text>
</comment>
<dbReference type="InterPro" id="IPR050538">
    <property type="entry name" value="MAP_kinase_kinase_kinase"/>
</dbReference>
<feature type="compositionally biased region" description="Polar residues" evidence="10">
    <location>
        <begin position="112"/>
        <end position="129"/>
    </location>
</feature>
<accession>A0A2P6PYC6</accession>
<name>A0A2P6PYC6_ROSCH</name>
<gene>
    <name evidence="12" type="ORF">RchiOBHm_Chr6g0299851</name>
</gene>